<keyword evidence="2" id="KW-1185">Reference proteome</keyword>
<gene>
    <name evidence="1" type="ORF">NTE_01848</name>
</gene>
<dbReference type="KEGG" id="nev:NTE_01848"/>
<dbReference type="HOGENOM" id="CLU_1006857_0_0_2"/>
<accession>A0A075MRW2</accession>
<evidence type="ECO:0000313" key="1">
    <source>
        <dbReference type="EMBL" id="AIF83908.1"/>
    </source>
</evidence>
<proteinExistence type="predicted"/>
<dbReference type="EMBL" id="CP007174">
    <property type="protein sequence ID" value="AIF83908.1"/>
    <property type="molecule type" value="Genomic_DNA"/>
</dbReference>
<dbReference type="AlphaFoldDB" id="A0A075MRW2"/>
<organism evidence="1 2">
    <name type="scientific">Candidatus Nitrososphaera evergladensis SR1</name>
    <dbReference type="NCBI Taxonomy" id="1459636"/>
    <lineage>
        <taxon>Archaea</taxon>
        <taxon>Nitrososphaerota</taxon>
        <taxon>Nitrososphaeria</taxon>
        <taxon>Nitrososphaerales</taxon>
        <taxon>Nitrososphaeraceae</taxon>
        <taxon>Nitrososphaera</taxon>
    </lineage>
</organism>
<reference evidence="1 2" key="1">
    <citation type="journal article" date="2014" name="PLoS ONE">
        <title>Genome Sequence of Candidatus Nitrososphaera evergladensis from Group I.1b Enriched from Everglades Soil Reveals Novel Genomic Features of the Ammonia-Oxidizing Archaea.</title>
        <authorList>
            <person name="Zhalnina K.V."/>
            <person name="Dias R."/>
            <person name="Leonard M.T."/>
            <person name="Dorr de Quadros P."/>
            <person name="Camargo F.A."/>
            <person name="Drew J.C."/>
            <person name="Farmerie W.G."/>
            <person name="Daroub S.H."/>
            <person name="Triplett E.W."/>
        </authorList>
    </citation>
    <scope>NUCLEOTIDE SEQUENCE [LARGE SCALE GENOMIC DNA]</scope>
    <source>
        <strain evidence="1 2">SR1</strain>
    </source>
</reference>
<sequence length="276" mass="32533">MRGALKVVGSEDLGQITAADRNELEARIKELIERHQPAPLLIKLDATTLDNTYIIDKRYRHQDPEAIGEIVYFSYDERGKKISKFYGDEVKEANKEMQQNLAMHGWTMGDYYYALYAGMPANKITRNEIKENLKRLEPFEQDAIQKIRDLQQASFNRIGEKIFRVFGIRVKTTFDEKDEEEFRRNGNKRWLRSVYNTAAERKKKDEINAGRPMHLVSYLNRYCVHEMGRIIRKERDNRLSGDPVDYFRKFHPEMMTLSFADNNMLGDNEDEQDYAL</sequence>
<dbReference type="Proteomes" id="UP000028194">
    <property type="component" value="Chromosome"/>
</dbReference>
<evidence type="ECO:0000313" key="2">
    <source>
        <dbReference type="Proteomes" id="UP000028194"/>
    </source>
</evidence>
<protein>
    <submittedName>
        <fullName evidence="1">Uncharacterized protein</fullName>
    </submittedName>
</protein>
<name>A0A075MRW2_9ARCH</name>